<feature type="transmembrane region" description="Helical" evidence="1">
    <location>
        <begin position="6"/>
        <end position="30"/>
    </location>
</feature>
<dbReference type="InterPro" id="IPR019670">
    <property type="entry name" value="DUF2523"/>
</dbReference>
<dbReference type="Proteomes" id="UP000243778">
    <property type="component" value="Unassembled WGS sequence"/>
</dbReference>
<organism evidence="2 3">
    <name type="scientific">Pseudomonas kuykendallii</name>
    <dbReference type="NCBI Taxonomy" id="1007099"/>
    <lineage>
        <taxon>Bacteria</taxon>
        <taxon>Pseudomonadati</taxon>
        <taxon>Pseudomonadota</taxon>
        <taxon>Gammaproteobacteria</taxon>
        <taxon>Pseudomonadales</taxon>
        <taxon>Pseudomonadaceae</taxon>
        <taxon>Pseudomonas</taxon>
    </lineage>
</organism>
<keyword evidence="1" id="KW-0472">Membrane</keyword>
<keyword evidence="3" id="KW-1185">Reference proteome</keyword>
<sequence>MQFLYGVQLLIMILMPLIQMVMKAIGIGFVSYLGSNLIIDQAMNYIVSQMSGAGAVVQQILGLAKIDVAINIYFSAITTRMVLSGLNKLQDRKRAQVWRAPGGTSIEA</sequence>
<keyword evidence="1" id="KW-0812">Transmembrane</keyword>
<name>A0A1H3AD97_9PSED</name>
<evidence type="ECO:0000256" key="1">
    <source>
        <dbReference type="SAM" id="Phobius"/>
    </source>
</evidence>
<dbReference type="EMBL" id="FNNU01000003">
    <property type="protein sequence ID" value="SDX27670.1"/>
    <property type="molecule type" value="Genomic_DNA"/>
</dbReference>
<evidence type="ECO:0000313" key="3">
    <source>
        <dbReference type="Proteomes" id="UP000243778"/>
    </source>
</evidence>
<evidence type="ECO:0008006" key="4">
    <source>
        <dbReference type="Google" id="ProtNLM"/>
    </source>
</evidence>
<proteinExistence type="predicted"/>
<dbReference type="STRING" id="1007099.SAMN05216287_2670"/>
<reference evidence="3" key="1">
    <citation type="submission" date="2016-10" db="EMBL/GenBank/DDBJ databases">
        <authorList>
            <person name="Varghese N."/>
            <person name="Submissions S."/>
        </authorList>
    </citation>
    <scope>NUCLEOTIDE SEQUENCE [LARGE SCALE GENOMIC DNA]</scope>
    <source>
        <strain evidence="3">NRRL B-59562</strain>
    </source>
</reference>
<gene>
    <name evidence="2" type="ORF">SAMN05216287_2670</name>
</gene>
<keyword evidence="1" id="KW-1133">Transmembrane helix</keyword>
<dbReference type="AlphaFoldDB" id="A0A1H3AD97"/>
<dbReference type="Pfam" id="PF10734">
    <property type="entry name" value="DUF2523"/>
    <property type="match status" value="1"/>
</dbReference>
<dbReference type="OrthoDB" id="6901798at2"/>
<evidence type="ECO:0000313" key="2">
    <source>
        <dbReference type="EMBL" id="SDX27670.1"/>
    </source>
</evidence>
<protein>
    <recommendedName>
        <fullName evidence="4">DUF2523 domain-containing protein</fullName>
    </recommendedName>
</protein>
<accession>A0A1H3AD97</accession>
<dbReference type="RefSeq" id="WP_090228924.1">
    <property type="nucleotide sequence ID" value="NZ_FNNU01000003.1"/>
</dbReference>